<feature type="compositionally biased region" description="Basic and acidic residues" evidence="1">
    <location>
        <begin position="92"/>
        <end position="105"/>
    </location>
</feature>
<accession>A0A7M1RYJ0</accession>
<evidence type="ECO:0000313" key="3">
    <source>
        <dbReference type="Proteomes" id="UP000593882"/>
    </source>
</evidence>
<sequence>MRYVGYDKYLQNIIYCSLAPDNHLYLISMNPQFLYLSKIKVTAIFEDASIASELECGDNKECDVLDRKFPIEESLVTPLVSLIVGEVLGAKYRPDDNKNNAKDDSSDVSVKQ</sequence>
<evidence type="ECO:0000256" key="1">
    <source>
        <dbReference type="SAM" id="MobiDB-lite"/>
    </source>
</evidence>
<dbReference type="Pfam" id="PF25702">
    <property type="entry name" value="CrAss_Ring_2"/>
    <property type="match status" value="1"/>
</dbReference>
<proteinExistence type="predicted"/>
<evidence type="ECO:0000313" key="2">
    <source>
        <dbReference type="EMBL" id="QOR59477.1"/>
    </source>
</evidence>
<dbReference type="RefSeq" id="YP_010111635.1">
    <property type="nucleotide sequence ID" value="NC_055883.1"/>
</dbReference>
<feature type="region of interest" description="Disordered" evidence="1">
    <location>
        <begin position="92"/>
        <end position="112"/>
    </location>
</feature>
<dbReference type="EMBL" id="MT774390">
    <property type="protein sequence ID" value="QOR59477.1"/>
    <property type="molecule type" value="Genomic_DNA"/>
</dbReference>
<dbReference type="InterPro" id="IPR057878">
    <property type="entry name" value="CrAss_Ring_2"/>
</dbReference>
<reference evidence="2 3" key="1">
    <citation type="submission" date="2020-07" db="EMBL/GenBank/DDBJ databases">
        <title>Taxonomic proposal: Crassvirales, a new order of highly abundant and diverse bacterial viruses.</title>
        <authorList>
            <person name="Shkoporov A.N."/>
            <person name="Stockdale S.R."/>
            <person name="Guerin E."/>
            <person name="Ross R.P."/>
            <person name="Hill C."/>
        </authorList>
    </citation>
    <scope>NUCLEOTIDE SEQUENCE [LARGE SCALE GENOMIC DNA]</scope>
</reference>
<dbReference type="GeneID" id="65130063"/>
<name>A0A7M1RYJ0_9CAUD</name>
<protein>
    <submittedName>
        <fullName evidence="2">Uncharacterized protein</fullName>
    </submittedName>
</protein>
<organism evidence="2 3">
    <name type="scientific">uncultured phage cr85_1</name>
    <dbReference type="NCBI Taxonomy" id="2772074"/>
    <lineage>
        <taxon>Viruses</taxon>
        <taxon>Duplodnaviria</taxon>
        <taxon>Heunggongvirae</taxon>
        <taxon>Uroviricota</taxon>
        <taxon>Caudoviricetes</taxon>
        <taxon>Crassvirales</taxon>
        <taxon>Steigviridae</taxon>
        <taxon>Asinivirinae</taxon>
        <taxon>Kahnovirus</taxon>
        <taxon>Kahnovirus oralis</taxon>
    </lineage>
</organism>
<dbReference type="KEGG" id="vg:65130063"/>
<dbReference type="Proteomes" id="UP000593882">
    <property type="component" value="Segment"/>
</dbReference>
<keyword evidence="3" id="KW-1185">Reference proteome</keyword>